<keyword evidence="1" id="KW-0472">Membrane</keyword>
<evidence type="ECO:0000313" key="2">
    <source>
        <dbReference type="EMBL" id="RXI49391.1"/>
    </source>
</evidence>
<comment type="caution">
    <text evidence="2">The sequence shown here is derived from an EMBL/GenBank/DDBJ whole genome shotgun (WGS) entry which is preliminary data.</text>
</comment>
<dbReference type="AlphaFoldDB" id="A0A4Q0VE50"/>
<dbReference type="Proteomes" id="UP000290921">
    <property type="component" value="Unassembled WGS sequence"/>
</dbReference>
<sequence length="207" mass="24463">MLIISVSSFLLSKMLFYRHQHIVGNLLNSIEKKFTVNDEIPKKEIGELFEKNKKKFMVYNDELKYVDVYKYPKNTDKDKLLFKMHHIKDAEYTYPSIDVLNEELARVGYLGNFGTSNIIETSNNSWYVSVSVRTPGLFYSIVDIFKYIGLGCFVLYWILFGVWANMKTEAMEGYNPIWFILLFVFNILAYEIFLEYSKKRDLKLKTL</sequence>
<accession>A0A4Q0VE50</accession>
<keyword evidence="1" id="KW-1133">Transmembrane helix</keyword>
<name>A0A4Q0VE50_CLOTA</name>
<dbReference type="RefSeq" id="WP_164967875.1">
    <property type="nucleotide sequence ID" value="NZ_QMAP01000004.1"/>
</dbReference>
<reference evidence="2 3" key="1">
    <citation type="submission" date="2018-06" db="EMBL/GenBank/DDBJ databases">
        <title>Genome conservation of Clostridium tetani.</title>
        <authorList>
            <person name="Bruggemann H."/>
            <person name="Popoff M.R."/>
        </authorList>
    </citation>
    <scope>NUCLEOTIDE SEQUENCE [LARGE SCALE GENOMIC DNA]</scope>
    <source>
        <strain evidence="2 3">2017.061</strain>
    </source>
</reference>
<feature type="transmembrane region" description="Helical" evidence="1">
    <location>
        <begin position="176"/>
        <end position="194"/>
    </location>
</feature>
<proteinExistence type="predicted"/>
<gene>
    <name evidence="2" type="ORF">DP130_04880</name>
</gene>
<evidence type="ECO:0000313" key="3">
    <source>
        <dbReference type="Proteomes" id="UP000290921"/>
    </source>
</evidence>
<keyword evidence="1" id="KW-0812">Transmembrane</keyword>
<dbReference type="EMBL" id="QMAP01000004">
    <property type="protein sequence ID" value="RXI49391.1"/>
    <property type="molecule type" value="Genomic_DNA"/>
</dbReference>
<organism evidence="2 3">
    <name type="scientific">Clostridium tetani</name>
    <dbReference type="NCBI Taxonomy" id="1513"/>
    <lineage>
        <taxon>Bacteria</taxon>
        <taxon>Bacillati</taxon>
        <taxon>Bacillota</taxon>
        <taxon>Clostridia</taxon>
        <taxon>Eubacteriales</taxon>
        <taxon>Clostridiaceae</taxon>
        <taxon>Clostridium</taxon>
    </lineage>
</organism>
<feature type="transmembrane region" description="Helical" evidence="1">
    <location>
        <begin position="144"/>
        <end position="164"/>
    </location>
</feature>
<protein>
    <submittedName>
        <fullName evidence="2">Uncharacterized protein</fullName>
    </submittedName>
</protein>
<evidence type="ECO:0000256" key="1">
    <source>
        <dbReference type="SAM" id="Phobius"/>
    </source>
</evidence>